<dbReference type="AlphaFoldDB" id="A0A371PPR2"/>
<protein>
    <recommendedName>
        <fullName evidence="3">Transposase</fullName>
    </recommendedName>
</protein>
<sequence length="138" mass="14806">MRTVVPLAEPSDGWAFWRGLRLMAVDGTCVDIAGTPANDGVFGRQGGKPKPGKRPYKRAAFPQTRIVGLVECGTHAVVDAEVTDYHTHETTAGKELARSMQPGMLVRRPRLPGVELWRDWAASGEGSLGRRPADAAGG</sequence>
<dbReference type="Proteomes" id="UP000262477">
    <property type="component" value="Unassembled WGS sequence"/>
</dbReference>
<evidence type="ECO:0000313" key="1">
    <source>
        <dbReference type="EMBL" id="REK84506.1"/>
    </source>
</evidence>
<dbReference type="RefSeq" id="WP_128512515.1">
    <property type="nucleotide sequence ID" value="NZ_QUAC01000483.1"/>
</dbReference>
<dbReference type="EMBL" id="QUAC01000483">
    <property type="protein sequence ID" value="REK84506.1"/>
    <property type="molecule type" value="Genomic_DNA"/>
</dbReference>
<name>A0A371PPR2_STRIH</name>
<reference evidence="1 2" key="1">
    <citation type="submission" date="2018-08" db="EMBL/GenBank/DDBJ databases">
        <title>Streptomyces NEAU-D10 sp. nov., a novel Actinomycete isolated from soil.</title>
        <authorList>
            <person name="Jin L."/>
        </authorList>
    </citation>
    <scope>NUCLEOTIDE SEQUENCE [LARGE SCALE GENOMIC DNA]</scope>
    <source>
        <strain evidence="1 2">NEAU-D10</strain>
    </source>
</reference>
<keyword evidence="2" id="KW-1185">Reference proteome</keyword>
<organism evidence="1 2">
    <name type="scientific">Streptomyces inhibens</name>
    <dbReference type="NCBI Taxonomy" id="2293571"/>
    <lineage>
        <taxon>Bacteria</taxon>
        <taxon>Bacillati</taxon>
        <taxon>Actinomycetota</taxon>
        <taxon>Actinomycetes</taxon>
        <taxon>Kitasatosporales</taxon>
        <taxon>Streptomycetaceae</taxon>
        <taxon>Streptomyces</taxon>
    </lineage>
</organism>
<evidence type="ECO:0008006" key="3">
    <source>
        <dbReference type="Google" id="ProtNLM"/>
    </source>
</evidence>
<dbReference type="OrthoDB" id="477305at2"/>
<comment type="caution">
    <text evidence="1">The sequence shown here is derived from an EMBL/GenBank/DDBJ whole genome shotgun (WGS) entry which is preliminary data.</text>
</comment>
<evidence type="ECO:0000313" key="2">
    <source>
        <dbReference type="Proteomes" id="UP000262477"/>
    </source>
</evidence>
<proteinExistence type="predicted"/>
<accession>A0A371PPR2</accession>
<gene>
    <name evidence="1" type="ORF">DY245_42875</name>
</gene>